<dbReference type="VEuPathDB" id="FungiDB:LCOR_01289.1"/>
<feature type="compositionally biased region" description="Gly residues" evidence="1">
    <location>
        <begin position="24"/>
        <end position="79"/>
    </location>
</feature>
<dbReference type="STRING" id="1263082.A0A068RIV6"/>
<evidence type="ECO:0000256" key="2">
    <source>
        <dbReference type="SAM" id="SignalP"/>
    </source>
</evidence>
<reference evidence="3" key="1">
    <citation type="submission" date="2013-08" db="EMBL/GenBank/DDBJ databases">
        <title>Gene expansion shapes genome architecture in the human pathogen Lichtheimia corymbifera: an evolutionary genomics analysis in the ancient terrestrial Mucorales (Mucoromycotina).</title>
        <authorList>
            <person name="Schwartze V.U."/>
            <person name="Winter S."/>
            <person name="Shelest E."/>
            <person name="Marcet-Houben M."/>
            <person name="Horn F."/>
            <person name="Wehner S."/>
            <person name="Hoffmann K."/>
            <person name="Riege K."/>
            <person name="Sammeth M."/>
            <person name="Nowrousian M."/>
            <person name="Valiante V."/>
            <person name="Linde J."/>
            <person name="Jacobsen I.D."/>
            <person name="Marz M."/>
            <person name="Brakhage A.A."/>
            <person name="Gabaldon T."/>
            <person name="Bocker S."/>
            <person name="Voigt K."/>
        </authorList>
    </citation>
    <scope>NUCLEOTIDE SEQUENCE [LARGE SCALE GENOMIC DNA]</scope>
    <source>
        <strain evidence="3">FSU 9682</strain>
    </source>
</reference>
<feature type="chain" id="PRO_5001652624" evidence="2">
    <location>
        <begin position="20"/>
        <end position="526"/>
    </location>
</feature>
<name>A0A068RIV6_9FUNG</name>
<dbReference type="Proteomes" id="UP000027586">
    <property type="component" value="Unassembled WGS sequence"/>
</dbReference>
<evidence type="ECO:0000256" key="1">
    <source>
        <dbReference type="SAM" id="MobiDB-lite"/>
    </source>
</evidence>
<organism evidence="3 4">
    <name type="scientific">Lichtheimia corymbifera JMRC:FSU:9682</name>
    <dbReference type="NCBI Taxonomy" id="1263082"/>
    <lineage>
        <taxon>Eukaryota</taxon>
        <taxon>Fungi</taxon>
        <taxon>Fungi incertae sedis</taxon>
        <taxon>Mucoromycota</taxon>
        <taxon>Mucoromycotina</taxon>
        <taxon>Mucoromycetes</taxon>
        <taxon>Mucorales</taxon>
        <taxon>Lichtheimiaceae</taxon>
        <taxon>Lichtheimia</taxon>
    </lineage>
</organism>
<keyword evidence="2" id="KW-0732">Signal</keyword>
<accession>A0A068RIV6</accession>
<comment type="caution">
    <text evidence="3">The sequence shown here is derived from an EMBL/GenBank/DDBJ whole genome shotgun (WGS) entry which is preliminary data.</text>
</comment>
<keyword evidence="4" id="KW-1185">Reference proteome</keyword>
<proteinExistence type="predicted"/>
<gene>
    <name evidence="3" type="ORF">LCOR_01289.1</name>
</gene>
<dbReference type="EMBL" id="CBTN010000003">
    <property type="protein sequence ID" value="CDH49547.1"/>
    <property type="molecule type" value="Genomic_DNA"/>
</dbReference>
<dbReference type="AlphaFoldDB" id="A0A068RIV6"/>
<feature type="signal peptide" evidence="2">
    <location>
        <begin position="1"/>
        <end position="19"/>
    </location>
</feature>
<evidence type="ECO:0000313" key="3">
    <source>
        <dbReference type="EMBL" id="CDH49547.1"/>
    </source>
</evidence>
<evidence type="ECO:0000313" key="4">
    <source>
        <dbReference type="Proteomes" id="UP000027586"/>
    </source>
</evidence>
<dbReference type="OrthoDB" id="2124915at2759"/>
<feature type="region of interest" description="Disordered" evidence="1">
    <location>
        <begin position="24"/>
        <end position="95"/>
    </location>
</feature>
<protein>
    <submittedName>
        <fullName evidence="3">Uncharacterized protein</fullName>
    </submittedName>
</protein>
<sequence length="526" mass="55408">MHIFKLYLLLSLLITCAFSKGGGGGRGGGGRGGGGGGGGARGGGSSGGSRGGGGSGGSRGGGSGGAGSRGPGATTGGSAGATAPRSGSVSNAGSYQFPSGSRGYTKGGYGDYTSYDPPPAQFANTRGGFTNYRPTYTGGYGVGGQRSGWVGAYNPGMVYWALMPAFFFGGYWWAYHRYNSHDGNYYAPEMNIAGTGTSNVILNGTEFTSDEDNYYYTFNMTTGYTYPMADHGFFATSDSSANPADFAFRLAFGHIVEFEDTNQNGFYDDGERLLAVTSLANAPWQPLSVQNQSMPANNSQTYYEITTVARNMSRGGAQGGRGSPFDVYLTWRSSNLQINMTEGVPIQPNSLQYNLSLAGYPINTDNGNARLAIGQWLITSQDTPVVFDVNTTTPIDVARQIKTNETYGASIGPYSDARLEYEPTVNITPVANPPSNISLESDGNTATWIWGDSPQRTNNLLLVSLPWDNATTSPRLSGFGFLDVNVMSSYASSASPSPVSSVSSAKLMSRVWLTIGIATFACLYLN</sequence>